<gene>
    <name evidence="3" type="ORF">IPV69_00640</name>
    <name evidence="4" type="ORF">IPV69_10455</name>
    <name evidence="1" type="ORF">IPV69_18035</name>
    <name evidence="2" type="ORF">IPV69_25005</name>
</gene>
<name>A0A7M2X4A1_9BACT</name>
<sequence>MGKAHVFQHDADVVVVVLHLELTLDQVGDQLLGPEILVESALPGRLEQQPGKSLTLGLIQPRRASGWFARHQCVTAALAVCPPPGSDGLVVDPKVFGDFGRLAILLEHVGRDAPDPIPLLACSFLSHGADLPSIRRGRKGLRAMKI</sequence>
<dbReference type="AlphaFoldDB" id="A0A7M2X4A1"/>
<evidence type="ECO:0000313" key="3">
    <source>
        <dbReference type="EMBL" id="QOV92573.1"/>
    </source>
</evidence>
<accession>A0A7M2X4A1</accession>
<evidence type="ECO:0000313" key="4">
    <source>
        <dbReference type="EMBL" id="QOV92577.1"/>
    </source>
</evidence>
<dbReference type="KEGG" id="hbs:IPV69_18035"/>
<evidence type="ECO:0000313" key="5">
    <source>
        <dbReference type="Proteomes" id="UP000593765"/>
    </source>
</evidence>
<dbReference type="EMBL" id="CP063458">
    <property type="protein sequence ID" value="QOV92572.1"/>
    <property type="molecule type" value="Genomic_DNA"/>
</dbReference>
<reference evidence="1 5" key="1">
    <citation type="submission" date="2020-10" db="EMBL/GenBank/DDBJ databases">
        <title>Wide distribution of Phycisphaera-like planctomycetes from WD2101 soil group in peatlands and genome analysis of the first cultivated representative.</title>
        <authorList>
            <person name="Dedysh S.N."/>
            <person name="Beletsky A.V."/>
            <person name="Ivanova A."/>
            <person name="Kulichevskaya I.S."/>
            <person name="Suzina N.E."/>
            <person name="Philippov D.A."/>
            <person name="Rakitin A.L."/>
            <person name="Mardanov A.V."/>
            <person name="Ravin N.V."/>
        </authorList>
    </citation>
    <scope>NUCLEOTIDE SEQUENCE [LARGE SCALE GENOMIC DNA]</scope>
    <source>
        <strain evidence="1 5">M1803</strain>
    </source>
</reference>
<dbReference type="KEGG" id="hbs:IPV69_10455"/>
<dbReference type="EMBL" id="CP063458">
    <property type="protein sequence ID" value="QOV92577.1"/>
    <property type="molecule type" value="Genomic_DNA"/>
</dbReference>
<evidence type="ECO:0000313" key="1">
    <source>
        <dbReference type="EMBL" id="QOV92568.1"/>
    </source>
</evidence>
<proteinExistence type="predicted"/>
<dbReference type="EMBL" id="CP063458">
    <property type="protein sequence ID" value="QOV92573.1"/>
    <property type="molecule type" value="Genomic_DNA"/>
</dbReference>
<organism evidence="1 5">
    <name type="scientific">Humisphaera borealis</name>
    <dbReference type="NCBI Taxonomy" id="2807512"/>
    <lineage>
        <taxon>Bacteria</taxon>
        <taxon>Pseudomonadati</taxon>
        <taxon>Planctomycetota</taxon>
        <taxon>Phycisphaerae</taxon>
        <taxon>Tepidisphaerales</taxon>
        <taxon>Tepidisphaeraceae</taxon>
        <taxon>Humisphaera</taxon>
    </lineage>
</organism>
<dbReference type="Proteomes" id="UP000593765">
    <property type="component" value="Chromosome"/>
</dbReference>
<keyword evidence="5" id="KW-1185">Reference proteome</keyword>
<dbReference type="EMBL" id="CP063458">
    <property type="protein sequence ID" value="QOV92568.1"/>
    <property type="molecule type" value="Genomic_DNA"/>
</dbReference>
<protein>
    <submittedName>
        <fullName evidence="1">Uncharacterized protein</fullName>
    </submittedName>
</protein>
<dbReference type="KEGG" id="hbs:IPV69_25005"/>
<evidence type="ECO:0000313" key="2">
    <source>
        <dbReference type="EMBL" id="QOV92572.1"/>
    </source>
</evidence>
<dbReference type="KEGG" id="hbs:IPV69_00640"/>
<accession>A0A7M2X4C9</accession>